<dbReference type="InterPro" id="IPR035994">
    <property type="entry name" value="Nucleoside_phosphorylase_sf"/>
</dbReference>
<organism evidence="1 2">
    <name type="scientific">Didymella exigua CBS 183.55</name>
    <dbReference type="NCBI Taxonomy" id="1150837"/>
    <lineage>
        <taxon>Eukaryota</taxon>
        <taxon>Fungi</taxon>
        <taxon>Dikarya</taxon>
        <taxon>Ascomycota</taxon>
        <taxon>Pezizomycotina</taxon>
        <taxon>Dothideomycetes</taxon>
        <taxon>Pleosporomycetidae</taxon>
        <taxon>Pleosporales</taxon>
        <taxon>Pleosporineae</taxon>
        <taxon>Didymellaceae</taxon>
        <taxon>Didymella</taxon>
    </lineage>
</organism>
<protein>
    <submittedName>
        <fullName evidence="1">Purine and uridine phosphorylase</fullName>
    </submittedName>
</protein>
<reference evidence="1" key="1">
    <citation type="journal article" date="2020" name="Stud. Mycol.">
        <title>101 Dothideomycetes genomes: a test case for predicting lifestyles and emergence of pathogens.</title>
        <authorList>
            <person name="Haridas S."/>
            <person name="Albert R."/>
            <person name="Binder M."/>
            <person name="Bloem J."/>
            <person name="Labutti K."/>
            <person name="Salamov A."/>
            <person name="Andreopoulos B."/>
            <person name="Baker S."/>
            <person name="Barry K."/>
            <person name="Bills G."/>
            <person name="Bluhm B."/>
            <person name="Cannon C."/>
            <person name="Castanera R."/>
            <person name="Culley D."/>
            <person name="Daum C."/>
            <person name="Ezra D."/>
            <person name="Gonzalez J."/>
            <person name="Henrissat B."/>
            <person name="Kuo A."/>
            <person name="Liang C."/>
            <person name="Lipzen A."/>
            <person name="Lutzoni F."/>
            <person name="Magnuson J."/>
            <person name="Mondo S."/>
            <person name="Nolan M."/>
            <person name="Ohm R."/>
            <person name="Pangilinan J."/>
            <person name="Park H.-J."/>
            <person name="Ramirez L."/>
            <person name="Alfaro M."/>
            <person name="Sun H."/>
            <person name="Tritt A."/>
            <person name="Yoshinaga Y."/>
            <person name="Zwiers L.-H."/>
            <person name="Turgeon B."/>
            <person name="Goodwin S."/>
            <person name="Spatafora J."/>
            <person name="Crous P."/>
            <person name="Grigoriev I."/>
        </authorList>
    </citation>
    <scope>NUCLEOTIDE SEQUENCE</scope>
    <source>
        <strain evidence="1">CBS 183.55</strain>
    </source>
</reference>
<feature type="non-terminal residue" evidence="1">
    <location>
        <position position="1"/>
    </location>
</feature>
<dbReference type="Gene3D" id="3.40.50.1580">
    <property type="entry name" value="Nucleoside phosphorylase domain"/>
    <property type="match status" value="1"/>
</dbReference>
<sequence length="269" mass="29369">GWVCALAVELAAAQETLDETHDTPNYKPHDTNIYASGRVGEHNVVIASFPEGQMGTDSDTEAAIQMQSTFHNTRFGLMVGIGGGVPSEEADVRLGDVVVSKPQRGHRGVVQYNLGKATSDGIHQTGSLNAPPRVLLTAATAVRAAHIRKQSRPPEHIAKLEQIPMFQQDRGGPNILFAADYSHIRCSACVSCDLSNQELRETRESGKEVAVHYGTTASGNQVIRDDHSSQELGTVLCFEIEVVVLMNRFPCLIIHGIFDYADSHKNKRW</sequence>
<dbReference type="OrthoDB" id="1577640at2759"/>
<proteinExistence type="predicted"/>
<dbReference type="SUPFAM" id="SSF53167">
    <property type="entry name" value="Purine and uridine phosphorylases"/>
    <property type="match status" value="1"/>
</dbReference>
<dbReference type="InterPro" id="IPR053137">
    <property type="entry name" value="NLR-like"/>
</dbReference>
<keyword evidence="2" id="KW-1185">Reference proteome</keyword>
<dbReference type="AlphaFoldDB" id="A0A6A5R5Q1"/>
<evidence type="ECO:0000313" key="1">
    <source>
        <dbReference type="EMBL" id="KAF1922498.1"/>
    </source>
</evidence>
<accession>A0A6A5R5Q1</accession>
<evidence type="ECO:0000313" key="2">
    <source>
        <dbReference type="Proteomes" id="UP000800082"/>
    </source>
</evidence>
<dbReference type="Proteomes" id="UP000800082">
    <property type="component" value="Unassembled WGS sequence"/>
</dbReference>
<gene>
    <name evidence="1" type="ORF">M421DRAFT_410541</name>
</gene>
<dbReference type="EMBL" id="ML979024">
    <property type="protein sequence ID" value="KAF1922498.1"/>
    <property type="molecule type" value="Genomic_DNA"/>
</dbReference>
<dbReference type="GO" id="GO:0003824">
    <property type="term" value="F:catalytic activity"/>
    <property type="evidence" value="ECO:0007669"/>
    <property type="project" value="InterPro"/>
</dbReference>
<dbReference type="PANTHER" id="PTHR46082:SF11">
    <property type="entry name" value="AAA+ ATPASE DOMAIN-CONTAINING PROTEIN-RELATED"/>
    <property type="match status" value="1"/>
</dbReference>
<dbReference type="GO" id="GO:0009116">
    <property type="term" value="P:nucleoside metabolic process"/>
    <property type="evidence" value="ECO:0007669"/>
    <property type="project" value="InterPro"/>
</dbReference>
<dbReference type="PANTHER" id="PTHR46082">
    <property type="entry name" value="ATP/GTP-BINDING PROTEIN-RELATED"/>
    <property type="match status" value="1"/>
</dbReference>
<name>A0A6A5R5Q1_9PLEO</name>
<dbReference type="GeneID" id="54348050"/>
<dbReference type="RefSeq" id="XP_033442751.1">
    <property type="nucleotide sequence ID" value="XM_033590384.1"/>
</dbReference>